<evidence type="ECO:0000313" key="1">
    <source>
        <dbReference type="EnsemblMetazoa" id="CJA28619.1"/>
    </source>
</evidence>
<dbReference type="EnsemblMetazoa" id="CJA28619.1">
    <property type="protein sequence ID" value="CJA28619.1"/>
    <property type="gene ID" value="WBGene00184193"/>
</dbReference>
<dbReference type="AlphaFoldDB" id="A0A8R1IHA8"/>
<proteinExistence type="predicted"/>
<name>A0A8R1IHA8_CAEJA</name>
<accession>A0A8R1IHA8</accession>
<protein>
    <submittedName>
        <fullName evidence="1">Uncharacterized protein</fullName>
    </submittedName>
</protein>
<sequence length="113" mass="13090">MGLIDVYQKTPSCAVFFKKRDANGSKIGQTLREFDVNWTLVNRQFNFIIFAKEIGLKIAEFGWMRLSNTPIEDSSHEDRLAGENFVIEKMEIKIFGDYVKIPEEKGDKKLIIE</sequence>
<reference evidence="1" key="2">
    <citation type="submission" date="2022-06" db="UniProtKB">
        <authorList>
            <consortium name="EnsemblMetazoa"/>
        </authorList>
    </citation>
    <scope>IDENTIFICATION</scope>
    <source>
        <strain evidence="1">DF5081</strain>
    </source>
</reference>
<reference evidence="2" key="1">
    <citation type="submission" date="2010-08" db="EMBL/GenBank/DDBJ databases">
        <authorList>
            <consortium name="Caenorhabditis japonica Sequencing Consortium"/>
            <person name="Wilson R.K."/>
        </authorList>
    </citation>
    <scope>NUCLEOTIDE SEQUENCE [LARGE SCALE GENOMIC DNA]</scope>
    <source>
        <strain evidence="2">DF5081</strain>
    </source>
</reference>
<dbReference type="Proteomes" id="UP000005237">
    <property type="component" value="Unassembled WGS sequence"/>
</dbReference>
<organism evidence="1 2">
    <name type="scientific">Caenorhabditis japonica</name>
    <dbReference type="NCBI Taxonomy" id="281687"/>
    <lineage>
        <taxon>Eukaryota</taxon>
        <taxon>Metazoa</taxon>
        <taxon>Ecdysozoa</taxon>
        <taxon>Nematoda</taxon>
        <taxon>Chromadorea</taxon>
        <taxon>Rhabditida</taxon>
        <taxon>Rhabditina</taxon>
        <taxon>Rhabditomorpha</taxon>
        <taxon>Rhabditoidea</taxon>
        <taxon>Rhabditidae</taxon>
        <taxon>Peloderinae</taxon>
        <taxon>Caenorhabditis</taxon>
    </lineage>
</organism>
<evidence type="ECO:0000313" key="2">
    <source>
        <dbReference type="Proteomes" id="UP000005237"/>
    </source>
</evidence>
<keyword evidence="2" id="KW-1185">Reference proteome</keyword>